<evidence type="ECO:0000256" key="4">
    <source>
        <dbReference type="ARBA" id="ARBA00022723"/>
    </source>
</evidence>
<evidence type="ECO:0000259" key="8">
    <source>
        <dbReference type="PROSITE" id="PS51085"/>
    </source>
</evidence>
<dbReference type="CDD" id="cd00207">
    <property type="entry name" value="fer2"/>
    <property type="match status" value="1"/>
</dbReference>
<dbReference type="RefSeq" id="WP_153572580.1">
    <property type="nucleotide sequence ID" value="NZ_CP045725.1"/>
</dbReference>
<dbReference type="InterPro" id="IPR012675">
    <property type="entry name" value="Beta-grasp_dom_sf"/>
</dbReference>
<reference evidence="10 11" key="1">
    <citation type="submission" date="2019-10" db="EMBL/GenBank/DDBJ databases">
        <title>Genomic analysis of Raineyella sp. CBA3103.</title>
        <authorList>
            <person name="Roh S.W."/>
        </authorList>
    </citation>
    <scope>NUCLEOTIDE SEQUENCE [LARGE SCALE GENOMIC DNA]</scope>
    <source>
        <strain evidence="10 11">CBA3103</strain>
    </source>
</reference>
<sequence length="312" mass="32372">MADSLTLTVAAVKEAAPGIRTLVLRAPGGGTLPSFVAGSHLVLSCGARSNAYSLISDGIDPEEYRVSVLLVPDGEGGSRWVHESLAVGDTVTALLPRSAFAPIAGARKHLLIAAGIGITPILSHLRSARRWGRDVQVLYVHGGAGAHIDDVLTLTDGAAEVVVGRQAFAPRLAAALADQPFGTHLYVCGPSSFLDDTLAGARAAGWPASRLHAEHFGVAALDPGDPFRVRLTASGRTVDVPAGVSLLDALDQQGIAVPHLCRQGVCGECRLPVTAGVPLHRDLFLSSDEKEAGDTLMCCVSRALSPTLEVPL</sequence>
<dbReference type="SUPFAM" id="SSF63380">
    <property type="entry name" value="Riboflavin synthase domain-like"/>
    <property type="match status" value="1"/>
</dbReference>
<keyword evidence="3" id="KW-0001">2Fe-2S</keyword>
<dbReference type="PANTHER" id="PTHR47354:SF1">
    <property type="entry name" value="CARNITINE MONOOXYGENASE REDUCTASE SUBUNIT"/>
    <property type="match status" value="1"/>
</dbReference>
<keyword evidence="4" id="KW-0479">Metal-binding</keyword>
<evidence type="ECO:0000313" key="11">
    <source>
        <dbReference type="Proteomes" id="UP000386847"/>
    </source>
</evidence>
<dbReference type="PROSITE" id="PS51085">
    <property type="entry name" value="2FE2S_FER_2"/>
    <property type="match status" value="1"/>
</dbReference>
<proteinExistence type="predicted"/>
<dbReference type="Proteomes" id="UP000386847">
    <property type="component" value="Chromosome"/>
</dbReference>
<dbReference type="InterPro" id="IPR039261">
    <property type="entry name" value="FNR_nucleotide-bd"/>
</dbReference>
<evidence type="ECO:0000256" key="2">
    <source>
        <dbReference type="ARBA" id="ARBA00022630"/>
    </source>
</evidence>
<dbReference type="GO" id="GO:0046872">
    <property type="term" value="F:metal ion binding"/>
    <property type="evidence" value="ECO:0007669"/>
    <property type="project" value="UniProtKB-KW"/>
</dbReference>
<dbReference type="PROSITE" id="PS51384">
    <property type="entry name" value="FAD_FR"/>
    <property type="match status" value="1"/>
</dbReference>
<accession>A0A5Q2FCD4</accession>
<keyword evidence="2" id="KW-0285">Flavoprotein</keyword>
<dbReference type="PANTHER" id="PTHR47354">
    <property type="entry name" value="NADH OXIDOREDUCTASE HCR"/>
    <property type="match status" value="1"/>
</dbReference>
<dbReference type="SUPFAM" id="SSF54292">
    <property type="entry name" value="2Fe-2S ferredoxin-like"/>
    <property type="match status" value="1"/>
</dbReference>
<feature type="domain" description="FAD-binding FR-type" evidence="9">
    <location>
        <begin position="2"/>
        <end position="103"/>
    </location>
</feature>
<dbReference type="Gene3D" id="3.10.20.30">
    <property type="match status" value="1"/>
</dbReference>
<organism evidence="10 11">
    <name type="scientific">Raineyella fluvialis</name>
    <dbReference type="NCBI Taxonomy" id="2662261"/>
    <lineage>
        <taxon>Bacteria</taxon>
        <taxon>Bacillati</taxon>
        <taxon>Actinomycetota</taxon>
        <taxon>Actinomycetes</taxon>
        <taxon>Propionibacteriales</taxon>
        <taxon>Propionibacteriaceae</taxon>
        <taxon>Raineyella</taxon>
    </lineage>
</organism>
<dbReference type="CDD" id="cd06185">
    <property type="entry name" value="PDR_like"/>
    <property type="match status" value="1"/>
</dbReference>
<dbReference type="KEGG" id="rain:Rai3103_10570"/>
<evidence type="ECO:0000313" key="10">
    <source>
        <dbReference type="EMBL" id="QGF24051.1"/>
    </source>
</evidence>
<evidence type="ECO:0000256" key="6">
    <source>
        <dbReference type="ARBA" id="ARBA00023004"/>
    </source>
</evidence>
<dbReference type="GO" id="GO:0051537">
    <property type="term" value="F:2 iron, 2 sulfur cluster binding"/>
    <property type="evidence" value="ECO:0007669"/>
    <property type="project" value="UniProtKB-KW"/>
</dbReference>
<evidence type="ECO:0000256" key="5">
    <source>
        <dbReference type="ARBA" id="ARBA00023002"/>
    </source>
</evidence>
<dbReference type="Pfam" id="PF22290">
    <property type="entry name" value="DmmA-like_N"/>
    <property type="match status" value="1"/>
</dbReference>
<keyword evidence="6" id="KW-0408">Iron</keyword>
<dbReference type="PRINTS" id="PR00409">
    <property type="entry name" value="PHDIOXRDTASE"/>
</dbReference>
<evidence type="ECO:0000256" key="3">
    <source>
        <dbReference type="ARBA" id="ARBA00022714"/>
    </source>
</evidence>
<keyword evidence="5" id="KW-0560">Oxidoreductase</keyword>
<name>A0A5Q2FCD4_9ACTN</name>
<dbReference type="InterPro" id="IPR001041">
    <property type="entry name" value="2Fe-2S_ferredoxin-type"/>
</dbReference>
<comment type="cofactor">
    <cofactor evidence="1">
        <name>FAD</name>
        <dbReference type="ChEBI" id="CHEBI:57692"/>
    </cofactor>
</comment>
<dbReference type="SUPFAM" id="SSF52343">
    <property type="entry name" value="Ferredoxin reductase-like, C-terminal NADP-linked domain"/>
    <property type="match status" value="1"/>
</dbReference>
<dbReference type="EMBL" id="CP045725">
    <property type="protein sequence ID" value="QGF24051.1"/>
    <property type="molecule type" value="Genomic_DNA"/>
</dbReference>
<dbReference type="InterPro" id="IPR054582">
    <property type="entry name" value="DmmA-like_N"/>
</dbReference>
<dbReference type="AlphaFoldDB" id="A0A5Q2FCD4"/>
<dbReference type="GO" id="GO:0016491">
    <property type="term" value="F:oxidoreductase activity"/>
    <property type="evidence" value="ECO:0007669"/>
    <property type="project" value="UniProtKB-KW"/>
</dbReference>
<dbReference type="Pfam" id="PF00111">
    <property type="entry name" value="Fer2"/>
    <property type="match status" value="1"/>
</dbReference>
<keyword evidence="7" id="KW-0411">Iron-sulfur</keyword>
<protein>
    <submittedName>
        <fullName evidence="10">2Fe-2S iron-sulfur cluster binding domain-containing protein</fullName>
    </submittedName>
</protein>
<feature type="domain" description="2Fe-2S ferredoxin-type" evidence="8">
    <location>
        <begin position="227"/>
        <end position="312"/>
    </location>
</feature>
<gene>
    <name evidence="10" type="ORF">Rai3103_10570</name>
</gene>
<dbReference type="InterPro" id="IPR017938">
    <property type="entry name" value="Riboflavin_synthase-like_b-brl"/>
</dbReference>
<dbReference type="Gene3D" id="3.40.50.80">
    <property type="entry name" value="Nucleotide-binding domain of ferredoxin-NADP reductase (FNR) module"/>
    <property type="match status" value="1"/>
</dbReference>
<evidence type="ECO:0000256" key="1">
    <source>
        <dbReference type="ARBA" id="ARBA00001974"/>
    </source>
</evidence>
<dbReference type="InterPro" id="IPR017927">
    <property type="entry name" value="FAD-bd_FR_type"/>
</dbReference>
<dbReference type="Gene3D" id="2.40.30.10">
    <property type="entry name" value="Translation factors"/>
    <property type="match status" value="1"/>
</dbReference>
<evidence type="ECO:0000259" key="9">
    <source>
        <dbReference type="PROSITE" id="PS51384"/>
    </source>
</evidence>
<dbReference type="InterPro" id="IPR050415">
    <property type="entry name" value="MRET"/>
</dbReference>
<evidence type="ECO:0000256" key="7">
    <source>
        <dbReference type="ARBA" id="ARBA00023014"/>
    </source>
</evidence>
<keyword evidence="11" id="KW-1185">Reference proteome</keyword>
<dbReference type="InterPro" id="IPR036010">
    <property type="entry name" value="2Fe-2S_ferredoxin-like_sf"/>
</dbReference>